<dbReference type="Gene3D" id="2.40.50.140">
    <property type="entry name" value="Nucleic acid-binding proteins"/>
    <property type="match status" value="1"/>
</dbReference>
<evidence type="ECO:0008006" key="2">
    <source>
        <dbReference type="Google" id="ProtNLM"/>
    </source>
</evidence>
<name>A0A699UW40_TANCI</name>
<organism evidence="1">
    <name type="scientific">Tanacetum cinerariifolium</name>
    <name type="common">Dalmatian daisy</name>
    <name type="synonym">Chrysanthemum cinerariifolium</name>
    <dbReference type="NCBI Taxonomy" id="118510"/>
    <lineage>
        <taxon>Eukaryota</taxon>
        <taxon>Viridiplantae</taxon>
        <taxon>Streptophyta</taxon>
        <taxon>Embryophyta</taxon>
        <taxon>Tracheophyta</taxon>
        <taxon>Spermatophyta</taxon>
        <taxon>Magnoliopsida</taxon>
        <taxon>eudicotyledons</taxon>
        <taxon>Gunneridae</taxon>
        <taxon>Pentapetalae</taxon>
        <taxon>asterids</taxon>
        <taxon>campanulids</taxon>
        <taxon>Asterales</taxon>
        <taxon>Asteraceae</taxon>
        <taxon>Asteroideae</taxon>
        <taxon>Anthemideae</taxon>
        <taxon>Anthemidinae</taxon>
        <taxon>Tanacetum</taxon>
    </lineage>
</organism>
<gene>
    <name evidence="1" type="ORF">Tci_897740</name>
</gene>
<accession>A0A699UW40</accession>
<sequence>MLELEISDETAEVVVVIFDETERVLLKCSVSSILECEGHVYFYAPFHFRNTFIDLRLQDEEASLGLPTALANIVGTSHTLELKSHTYYEHGVNTNNV</sequence>
<comment type="caution">
    <text evidence="1">The sequence shown here is derived from an EMBL/GenBank/DDBJ whole genome shotgun (WGS) entry which is preliminary data.</text>
</comment>
<proteinExistence type="predicted"/>
<evidence type="ECO:0000313" key="1">
    <source>
        <dbReference type="EMBL" id="GFD25771.1"/>
    </source>
</evidence>
<protein>
    <recommendedName>
        <fullName evidence="2">Replication factor A C-terminal domain-containing protein</fullName>
    </recommendedName>
</protein>
<reference evidence="1" key="1">
    <citation type="journal article" date="2019" name="Sci. Rep.">
        <title>Draft genome of Tanacetum cinerariifolium, the natural source of mosquito coil.</title>
        <authorList>
            <person name="Yamashiro T."/>
            <person name="Shiraishi A."/>
            <person name="Satake H."/>
            <person name="Nakayama K."/>
        </authorList>
    </citation>
    <scope>NUCLEOTIDE SEQUENCE</scope>
</reference>
<dbReference type="InterPro" id="IPR012340">
    <property type="entry name" value="NA-bd_OB-fold"/>
</dbReference>
<dbReference type="AlphaFoldDB" id="A0A699UW40"/>
<dbReference type="EMBL" id="BKCJ011363278">
    <property type="protein sequence ID" value="GFD25771.1"/>
    <property type="molecule type" value="Genomic_DNA"/>
</dbReference>